<dbReference type="Pfam" id="PF14760">
    <property type="entry name" value="Rnk_N"/>
    <property type="match status" value="1"/>
</dbReference>
<dbReference type="Gene3D" id="3.10.50.30">
    <property type="entry name" value="Transcription elongation factor, GreA/GreB, C-terminal domain"/>
    <property type="match status" value="1"/>
</dbReference>
<feature type="domain" description="Regulator of nucleoside diphosphate kinase N-terminal" evidence="2">
    <location>
        <begin position="15"/>
        <end position="55"/>
    </location>
</feature>
<dbReference type="InterPro" id="IPR029462">
    <property type="entry name" value="Rnk_N"/>
</dbReference>
<gene>
    <name evidence="3" type="ORF">SAMN04488105_13916</name>
</gene>
<organism evidence="3 4">
    <name type="scientific">Salipiger thiooxidans</name>
    <dbReference type="NCBI Taxonomy" id="282683"/>
    <lineage>
        <taxon>Bacteria</taxon>
        <taxon>Pseudomonadati</taxon>
        <taxon>Pseudomonadota</taxon>
        <taxon>Alphaproteobacteria</taxon>
        <taxon>Rhodobacterales</taxon>
        <taxon>Roseobacteraceae</taxon>
        <taxon>Salipiger</taxon>
    </lineage>
</organism>
<accession>A0A1G7MRN5</accession>
<keyword evidence="3" id="KW-0418">Kinase</keyword>
<reference evidence="4" key="1">
    <citation type="submission" date="2016-10" db="EMBL/GenBank/DDBJ databases">
        <authorList>
            <person name="Varghese N."/>
            <person name="Submissions S."/>
        </authorList>
    </citation>
    <scope>NUCLEOTIDE SEQUENCE [LARGE SCALE GENOMIC DNA]</scope>
    <source>
        <strain evidence="4">DSM 10146</strain>
    </source>
</reference>
<keyword evidence="3" id="KW-0808">Transferase</keyword>
<feature type="non-terminal residue" evidence="3">
    <location>
        <position position="187"/>
    </location>
</feature>
<dbReference type="GO" id="GO:0003677">
    <property type="term" value="F:DNA binding"/>
    <property type="evidence" value="ECO:0007669"/>
    <property type="project" value="InterPro"/>
</dbReference>
<dbReference type="STRING" id="282683.SAMN04488105_13916"/>
<evidence type="ECO:0000313" key="3">
    <source>
        <dbReference type="EMBL" id="SDF63740.1"/>
    </source>
</evidence>
<dbReference type="Pfam" id="PF01272">
    <property type="entry name" value="GreA_GreB"/>
    <property type="match status" value="1"/>
</dbReference>
<protein>
    <submittedName>
        <fullName evidence="3">Regulator of nucleoside diphosphate kinase</fullName>
    </submittedName>
</protein>
<dbReference type="AlphaFoldDB" id="A0A1G7MRN5"/>
<evidence type="ECO:0000313" key="4">
    <source>
        <dbReference type="Proteomes" id="UP000198994"/>
    </source>
</evidence>
<dbReference type="Proteomes" id="UP000198994">
    <property type="component" value="Unassembled WGS sequence"/>
</dbReference>
<dbReference type="GO" id="GO:0016301">
    <property type="term" value="F:kinase activity"/>
    <property type="evidence" value="ECO:0007669"/>
    <property type="project" value="UniProtKB-KW"/>
</dbReference>
<dbReference type="InterPro" id="IPR036953">
    <property type="entry name" value="GreA/GreB_C_sf"/>
</dbReference>
<dbReference type="InterPro" id="IPR001437">
    <property type="entry name" value="Tscrpt_elong_fac_GreA/B_C"/>
</dbReference>
<dbReference type="NCBIfam" id="NF004396">
    <property type="entry name" value="PRK05753.1"/>
    <property type="match status" value="1"/>
</dbReference>
<dbReference type="InterPro" id="IPR023459">
    <property type="entry name" value="Tscrpt_elong_fac_GreA/B_fam"/>
</dbReference>
<keyword evidence="4" id="KW-1185">Reference proteome</keyword>
<dbReference type="GO" id="GO:0070063">
    <property type="term" value="F:RNA polymerase binding"/>
    <property type="evidence" value="ECO:0007669"/>
    <property type="project" value="InterPro"/>
</dbReference>
<dbReference type="GO" id="GO:0032784">
    <property type="term" value="P:regulation of DNA-templated transcription elongation"/>
    <property type="evidence" value="ECO:0007669"/>
    <property type="project" value="InterPro"/>
</dbReference>
<dbReference type="EMBL" id="FNAV01000039">
    <property type="protein sequence ID" value="SDF63740.1"/>
    <property type="molecule type" value="Genomic_DNA"/>
</dbReference>
<proteinExistence type="predicted"/>
<dbReference type="PANTHER" id="PTHR30437:SF5">
    <property type="entry name" value="REGULATOR OF NUCLEOSIDE DIPHOSPHATE KINASE"/>
    <property type="match status" value="1"/>
</dbReference>
<name>A0A1G7MRN5_9RHOB</name>
<dbReference type="GO" id="GO:0006354">
    <property type="term" value="P:DNA-templated transcription elongation"/>
    <property type="evidence" value="ECO:0007669"/>
    <property type="project" value="TreeGrafter"/>
</dbReference>
<feature type="domain" description="Transcription elongation factor GreA/GreB C-terminal" evidence="1">
    <location>
        <begin position="61"/>
        <end position="127"/>
    </location>
</feature>
<evidence type="ECO:0000259" key="2">
    <source>
        <dbReference type="Pfam" id="PF14760"/>
    </source>
</evidence>
<evidence type="ECO:0000259" key="1">
    <source>
        <dbReference type="Pfam" id="PF01272"/>
    </source>
</evidence>
<dbReference type="SUPFAM" id="SSF54534">
    <property type="entry name" value="FKBP-like"/>
    <property type="match status" value="1"/>
</dbReference>
<dbReference type="PANTHER" id="PTHR30437">
    <property type="entry name" value="TRANSCRIPTION ELONGATION FACTOR GREA"/>
    <property type="match status" value="1"/>
</dbReference>
<dbReference type="RefSeq" id="WP_375360219.1">
    <property type="nucleotide sequence ID" value="NZ_FNAV01000039.1"/>
</dbReference>
<sequence>MNKQRSASRGTGRPPRVVISADSLGRLEALAEGAIERNPDLADRLLGEIGRARIVPAAKLPQNVVAIGRAVTYRDESNGQEKTVTPVFPEDADIARGRISILTPIGVALIGLAEGASLHWDTRDGDLVTALSAPAVRIPAAEAMRALISGIRMVPAADAPDGHRIELSGDLAGILALGEADTTKPPR</sequence>